<dbReference type="Proteomes" id="UP000196082">
    <property type="component" value="Unassembled WGS sequence"/>
</dbReference>
<dbReference type="InterPro" id="IPR052345">
    <property type="entry name" value="Rad_response_metalloprotease"/>
</dbReference>
<evidence type="ECO:0000259" key="1">
    <source>
        <dbReference type="Pfam" id="PF04471"/>
    </source>
</evidence>
<proteinExistence type="predicted"/>
<reference evidence="3 4" key="1">
    <citation type="submission" date="2017-05" db="EMBL/GenBank/DDBJ databases">
        <title>Whole genome sequence of Pseudomonas putida isolate 1312 commercialized as a biostimulant.</title>
        <authorList>
            <person name="Crovadore J."/>
            <person name="Blanc P."/>
            <person name="Chablais R."/>
            <person name="Cochard B."/>
            <person name="Grizard D."/>
            <person name="Lefort F."/>
        </authorList>
    </citation>
    <scope>NUCLEOTIDE SEQUENCE [LARGE SCALE GENOMIC DNA]</scope>
    <source>
        <strain evidence="3 4">1312</strain>
    </source>
</reference>
<dbReference type="SUPFAM" id="SSF52980">
    <property type="entry name" value="Restriction endonuclease-like"/>
    <property type="match status" value="1"/>
</dbReference>
<dbReference type="InterPro" id="IPR011856">
    <property type="entry name" value="tRNA_endonuc-like_dom_sf"/>
</dbReference>
<comment type="caution">
    <text evidence="3">The sequence shown here is derived from an EMBL/GenBank/DDBJ whole genome shotgun (WGS) entry which is preliminary data.</text>
</comment>
<dbReference type="InterPro" id="IPR011335">
    <property type="entry name" value="Restrct_endonuc-II-like"/>
</dbReference>
<organism evidence="3 4">
    <name type="scientific">Pseudomonas putida</name>
    <name type="common">Arthrobacter siderocapsulatus</name>
    <dbReference type="NCBI Taxonomy" id="303"/>
    <lineage>
        <taxon>Bacteria</taxon>
        <taxon>Pseudomonadati</taxon>
        <taxon>Pseudomonadota</taxon>
        <taxon>Gammaproteobacteria</taxon>
        <taxon>Pseudomonadales</taxon>
        <taxon>Pseudomonadaceae</taxon>
        <taxon>Pseudomonas</taxon>
    </lineage>
</organism>
<dbReference type="AlphaFoldDB" id="A0A1Y3KD56"/>
<protein>
    <recommendedName>
        <fullName evidence="5">Restriction endonuclease type IV Mrr domain-containing protein</fullName>
    </recommendedName>
</protein>
<dbReference type="InterPro" id="IPR010359">
    <property type="entry name" value="IrrE_HExxH"/>
</dbReference>
<dbReference type="Pfam" id="PF04471">
    <property type="entry name" value="Mrr_cat"/>
    <property type="match status" value="1"/>
</dbReference>
<dbReference type="Pfam" id="PF06114">
    <property type="entry name" value="Peptidase_M78"/>
    <property type="match status" value="1"/>
</dbReference>
<dbReference type="PANTHER" id="PTHR43236">
    <property type="entry name" value="ANTITOXIN HIGA1"/>
    <property type="match status" value="1"/>
</dbReference>
<dbReference type="PANTHER" id="PTHR43236:SF1">
    <property type="entry name" value="BLL7220 PROTEIN"/>
    <property type="match status" value="1"/>
</dbReference>
<dbReference type="InterPro" id="IPR007560">
    <property type="entry name" value="Restrct_endonuc_IV_Mrr"/>
</dbReference>
<sequence length="446" mass="50583">MKTPKLSTYHKGDLFEQKVFDFLSRELEAGNLYFAPQFTTIQRKPKYFSREREDYIVFDISIEVRLPGFDAPSMIMLVECKNYSSTIPINDVEEFSSKISQVTGHNAKGMLVTASAFQASALNFARNKGMAVIRYLDEGNFTWELSRSLLMGAINASERRSKEILNALIAPSFQPAIYTTYAATPQGYTNTLAGVFQSLFSDLRKVIAGYQQLIQPQPTSKHRVAFLSLQQIEARATEVLQRTGYTNGRVDLEKIIDHERMSSGLEVIFSGPSRTALGGISFSPPEIQIFTDDKDAPLARFTLAHELGDYYLGHGAYLTRERLHASDMEQYDSDRIPRSDVGRLEWQANAFASFLLMPTMKLLERLALLTVIYNIRNRGHGLLYLDHQPVNYRSFRLVSDNLSHHFHVSKTAIRLRLSRLGLLVDARTSNRPPPGLPQIASQRQEW</sequence>
<evidence type="ECO:0000259" key="2">
    <source>
        <dbReference type="Pfam" id="PF06114"/>
    </source>
</evidence>
<evidence type="ECO:0000313" key="3">
    <source>
        <dbReference type="EMBL" id="OUM22974.1"/>
    </source>
</evidence>
<feature type="domain" description="IrrE N-terminal-like" evidence="2">
    <location>
        <begin position="292"/>
        <end position="418"/>
    </location>
</feature>
<dbReference type="Gene3D" id="1.10.10.2910">
    <property type="match status" value="1"/>
</dbReference>
<dbReference type="GO" id="GO:0009307">
    <property type="term" value="P:DNA restriction-modification system"/>
    <property type="evidence" value="ECO:0007669"/>
    <property type="project" value="InterPro"/>
</dbReference>
<gene>
    <name evidence="3" type="ORF">B8W72_29940</name>
</gene>
<evidence type="ECO:0008006" key="5">
    <source>
        <dbReference type="Google" id="ProtNLM"/>
    </source>
</evidence>
<dbReference type="EMBL" id="NFSB01000091">
    <property type="protein sequence ID" value="OUM22974.1"/>
    <property type="molecule type" value="Genomic_DNA"/>
</dbReference>
<dbReference type="GO" id="GO:0003677">
    <property type="term" value="F:DNA binding"/>
    <property type="evidence" value="ECO:0007669"/>
    <property type="project" value="InterPro"/>
</dbReference>
<accession>A0A1Y3KD56</accession>
<feature type="domain" description="Restriction endonuclease type IV Mrr" evidence="1">
    <location>
        <begin position="75"/>
        <end position="131"/>
    </location>
</feature>
<evidence type="ECO:0000313" key="4">
    <source>
        <dbReference type="Proteomes" id="UP000196082"/>
    </source>
</evidence>
<dbReference type="GO" id="GO:0004519">
    <property type="term" value="F:endonuclease activity"/>
    <property type="evidence" value="ECO:0007669"/>
    <property type="project" value="InterPro"/>
</dbReference>
<dbReference type="Gene3D" id="3.40.1350.10">
    <property type="match status" value="1"/>
</dbReference>
<name>A0A1Y3KD56_PSEPU</name>